<gene>
    <name evidence="1" type="ORF">RHS03_08037</name>
</gene>
<sequence>MTTPKDATCVSDTLEYWASIYPWVKIGILGPLQSYFPTKISIPEPPLKHNSFTLVSGYDKVQCESINDPLGPSFISPDHGSDQATNFINRMPIEIIGKIFELAITGSSAGLSMRPAIEETCLCLYNIAGVCRGWRAAVLAQTSLWNLIPIICYRARHGTFITMRSAALAIERAECSNMRLAADLGLFRPAGSPVLEQLFRIKPRIHYVNLRTSGYFNLEEVLNPVIEIAGIDAITELSLCFEPSAVFMSERPDSYVLFGHKDSQLPLFELSLGSVKVLRLKNVIFRAPNASLGSLRELRLQDIMFDNSIALMETLKPLSTASRLERLDFIKIEVNDFNSHTPIPDISILLPNLRTLNIEDMSYEATHTVLCCIKPGSYQTVLLFSSILLSQLGIDIDSDKQNQYNILEQSIQPHGHSTLVIRTEGNDIESRALHELLHRLPSLTRVQIHTTSLSLALCSALTQYPDPADLATVFPQFSQIYLNSESIHNIHEWQDSFVQMLSSHPLEEVVLGGALRVLASEAFNVTGSWLQNGTVKIRSYAAFFVCSSQAHIRQDIVPTTIHTGSSDVRAVNRQLSPEQAQHRGSRGPGELRTINPLAVLDLHQRPPFHQLLINRKAPIAPELCTLDELFASEMDIWTSIRRLGKDVNKNALILQKWGRASSNEAVSDVMFHSANVLIKFSLALVQFSTHGEIIRNRLQAIRDVTNTPEHASQHKLYAPSPPGSSPDILLKAVGTKFTSLLCVSVKTIVSQHPAKICYDSPTIIRDLMKQKFAGMEELARKCNVLAYYGDMLAGELPSEEAVSPTLAYKGKDRTAEI</sequence>
<evidence type="ECO:0000313" key="1">
    <source>
        <dbReference type="EMBL" id="KAF8695607.1"/>
    </source>
</evidence>
<dbReference type="Proteomes" id="UP000602905">
    <property type="component" value="Unassembled WGS sequence"/>
</dbReference>
<feature type="non-terminal residue" evidence="1">
    <location>
        <position position="817"/>
    </location>
</feature>
<evidence type="ECO:0000313" key="2">
    <source>
        <dbReference type="Proteomes" id="UP000602905"/>
    </source>
</evidence>
<proteinExistence type="predicted"/>
<reference evidence="1" key="1">
    <citation type="submission" date="2020-09" db="EMBL/GenBank/DDBJ databases">
        <title>Comparative genome analyses of four rice-infecting Rhizoctonia solani isolates reveal extensive enrichment of homogalacturonan modification genes.</title>
        <authorList>
            <person name="Lee D.-Y."/>
            <person name="Jeon J."/>
            <person name="Kim K.-T."/>
            <person name="Cheong K."/>
            <person name="Song H."/>
            <person name="Choi G."/>
            <person name="Ko J."/>
            <person name="Opiyo S.O."/>
            <person name="Zuo S."/>
            <person name="Madhav S."/>
            <person name="Lee Y.-H."/>
            <person name="Wang G.-L."/>
        </authorList>
    </citation>
    <scope>NUCLEOTIDE SEQUENCE</scope>
    <source>
        <strain evidence="1">AG1-IA WGL</strain>
    </source>
</reference>
<dbReference type="OrthoDB" id="3365698at2759"/>
<accession>A0A8H7LRF8</accession>
<dbReference type="AlphaFoldDB" id="A0A8H7LRF8"/>
<organism evidence="1 2">
    <name type="scientific">Rhizoctonia solani</name>
    <dbReference type="NCBI Taxonomy" id="456999"/>
    <lineage>
        <taxon>Eukaryota</taxon>
        <taxon>Fungi</taxon>
        <taxon>Dikarya</taxon>
        <taxon>Basidiomycota</taxon>
        <taxon>Agaricomycotina</taxon>
        <taxon>Agaricomycetes</taxon>
        <taxon>Cantharellales</taxon>
        <taxon>Ceratobasidiaceae</taxon>
        <taxon>Rhizoctonia</taxon>
    </lineage>
</organism>
<dbReference type="Gene3D" id="1.20.1270.60">
    <property type="entry name" value="Arfaptin homology (AH) domain/BAR domain"/>
    <property type="match status" value="2"/>
</dbReference>
<protein>
    <submittedName>
        <fullName evidence="1">Eisosome component PIL1</fullName>
    </submittedName>
</protein>
<dbReference type="InterPro" id="IPR027267">
    <property type="entry name" value="AH/BAR_dom_sf"/>
</dbReference>
<comment type="caution">
    <text evidence="1">The sequence shown here is derived from an EMBL/GenBank/DDBJ whole genome shotgun (WGS) entry which is preliminary data.</text>
</comment>
<name>A0A8H7LRF8_9AGAM</name>
<dbReference type="EMBL" id="JACYCD010000369">
    <property type="protein sequence ID" value="KAF8695607.1"/>
    <property type="molecule type" value="Genomic_DNA"/>
</dbReference>